<feature type="compositionally biased region" description="Basic and acidic residues" evidence="1">
    <location>
        <begin position="259"/>
        <end position="274"/>
    </location>
</feature>
<dbReference type="Proteomes" id="UP000324897">
    <property type="component" value="Chromosome 3"/>
</dbReference>
<feature type="compositionally biased region" description="Pro residues" evidence="1">
    <location>
        <begin position="37"/>
        <end position="47"/>
    </location>
</feature>
<dbReference type="PANTHER" id="PTHR38530">
    <property type="entry name" value="OS06G0468300 PROTEIN"/>
    <property type="match status" value="1"/>
</dbReference>
<sequence>MEQDAPSSPASIADHHPSPPSRLLSKHRPRRRAAAAPRPPLPPPAPPAATRGQPDLSLCHCCGVRFPPPQPGSKRRPVRPLGSFWRIVLLCPECLSLVRSADICSYCLSLDNLPPEDGTAVACRRCRRCVHRSCIPGEHRTALIQPVDVDNFICVDCCPTLRSKNGAYNLGLNLEAYTRDPTSVAGANASRKAVEVNSAAKQGKDVLALAGIGGDRSNGRGSGDPALLDEEFALQLHLAMNGSQRISRPGIPSGGESSEQDKGNKDVVGVRKGNGEQEICVTNMMAQLDDESEPARKKTPRRVQKLPLVTVVLALECVKGRRAQKSMKAKRKDPPEAEVQDDLVDRYKKKYSKRNSAKQVKSENVVCDTMLDGKDIDDDRGGNGSAPVK</sequence>
<dbReference type="AlphaFoldDB" id="A0A5J9TIJ3"/>
<feature type="region of interest" description="Disordered" evidence="1">
    <location>
        <begin position="323"/>
        <end position="343"/>
    </location>
</feature>
<feature type="region of interest" description="Disordered" evidence="1">
    <location>
        <begin position="243"/>
        <end position="274"/>
    </location>
</feature>
<dbReference type="EMBL" id="RWGY01000039">
    <property type="protein sequence ID" value="TVU11199.1"/>
    <property type="molecule type" value="Genomic_DNA"/>
</dbReference>
<keyword evidence="3" id="KW-1185">Reference proteome</keyword>
<dbReference type="OrthoDB" id="730111at2759"/>
<feature type="region of interest" description="Disordered" evidence="1">
    <location>
        <begin position="1"/>
        <end position="51"/>
    </location>
</feature>
<gene>
    <name evidence="2" type="ORF">EJB05_44770</name>
</gene>
<feature type="compositionally biased region" description="Basic residues" evidence="1">
    <location>
        <begin position="24"/>
        <end position="33"/>
    </location>
</feature>
<organism evidence="2 3">
    <name type="scientific">Eragrostis curvula</name>
    <name type="common">weeping love grass</name>
    <dbReference type="NCBI Taxonomy" id="38414"/>
    <lineage>
        <taxon>Eukaryota</taxon>
        <taxon>Viridiplantae</taxon>
        <taxon>Streptophyta</taxon>
        <taxon>Embryophyta</taxon>
        <taxon>Tracheophyta</taxon>
        <taxon>Spermatophyta</taxon>
        <taxon>Magnoliopsida</taxon>
        <taxon>Liliopsida</taxon>
        <taxon>Poales</taxon>
        <taxon>Poaceae</taxon>
        <taxon>PACMAD clade</taxon>
        <taxon>Chloridoideae</taxon>
        <taxon>Eragrostideae</taxon>
        <taxon>Eragrostidinae</taxon>
        <taxon>Eragrostis</taxon>
    </lineage>
</organism>
<evidence type="ECO:0000256" key="1">
    <source>
        <dbReference type="SAM" id="MobiDB-lite"/>
    </source>
</evidence>
<feature type="compositionally biased region" description="Polar residues" evidence="1">
    <location>
        <begin position="1"/>
        <end position="10"/>
    </location>
</feature>
<accession>A0A5J9TIJ3</accession>
<evidence type="ECO:0000313" key="3">
    <source>
        <dbReference type="Proteomes" id="UP000324897"/>
    </source>
</evidence>
<comment type="caution">
    <text evidence="2">The sequence shown here is derived from an EMBL/GenBank/DDBJ whole genome shotgun (WGS) entry which is preliminary data.</text>
</comment>
<feature type="non-terminal residue" evidence="2">
    <location>
        <position position="1"/>
    </location>
</feature>
<evidence type="ECO:0000313" key="2">
    <source>
        <dbReference type="EMBL" id="TVU11199.1"/>
    </source>
</evidence>
<name>A0A5J9TIJ3_9POAL</name>
<proteinExistence type="predicted"/>
<protein>
    <submittedName>
        <fullName evidence="2">Uncharacterized protein</fullName>
    </submittedName>
</protein>
<reference evidence="2 3" key="1">
    <citation type="journal article" date="2019" name="Sci. Rep.">
        <title>A high-quality genome of Eragrostis curvula grass provides insights into Poaceae evolution and supports new strategies to enhance forage quality.</title>
        <authorList>
            <person name="Carballo J."/>
            <person name="Santos B.A.C.M."/>
            <person name="Zappacosta D."/>
            <person name="Garbus I."/>
            <person name="Selva J.P."/>
            <person name="Gallo C.A."/>
            <person name="Diaz A."/>
            <person name="Albertini E."/>
            <person name="Caccamo M."/>
            <person name="Echenique V."/>
        </authorList>
    </citation>
    <scope>NUCLEOTIDE SEQUENCE [LARGE SCALE GENOMIC DNA]</scope>
    <source>
        <strain evidence="3">cv. Victoria</strain>
        <tissue evidence="2">Leaf</tissue>
    </source>
</reference>
<dbReference type="Gramene" id="TVU11199">
    <property type="protein sequence ID" value="TVU11199"/>
    <property type="gene ID" value="EJB05_44770"/>
</dbReference>